<feature type="transmembrane region" description="Helical" evidence="1">
    <location>
        <begin position="157"/>
        <end position="176"/>
    </location>
</feature>
<feature type="domain" description="VTT" evidence="2">
    <location>
        <begin position="23"/>
        <end position="141"/>
    </location>
</feature>
<evidence type="ECO:0000256" key="1">
    <source>
        <dbReference type="SAM" id="Phobius"/>
    </source>
</evidence>
<dbReference type="PANTHER" id="PTHR42709:SF11">
    <property type="entry name" value="DEDA FAMILY PROTEIN"/>
    <property type="match status" value="1"/>
</dbReference>
<name>A0A2H5XCC7_9BACT</name>
<accession>A0A2H5XCC7</accession>
<feature type="transmembrane region" description="Helical" evidence="1">
    <location>
        <begin position="93"/>
        <end position="115"/>
    </location>
</feature>
<evidence type="ECO:0000313" key="3">
    <source>
        <dbReference type="EMBL" id="GBC98815.1"/>
    </source>
</evidence>
<organism evidence="3 4">
    <name type="scientific">Candidatus Fervidibacter japonicus</name>
    <dbReference type="NCBI Taxonomy" id="2035412"/>
    <lineage>
        <taxon>Bacteria</taxon>
        <taxon>Candidatus Fervidibacterota</taxon>
        <taxon>Candidatus Fervidibacter</taxon>
    </lineage>
</organism>
<gene>
    <name evidence="3" type="ORF">HRbin17_01330</name>
</gene>
<reference evidence="4" key="1">
    <citation type="submission" date="2017-09" db="EMBL/GenBank/DDBJ databases">
        <title>Metaegenomics of thermophilic ammonia-oxidizing enrichment culture.</title>
        <authorList>
            <person name="Kato S."/>
            <person name="Suzuki K."/>
        </authorList>
    </citation>
    <scope>NUCLEOTIDE SEQUENCE [LARGE SCALE GENOMIC DNA]</scope>
</reference>
<evidence type="ECO:0000313" key="4">
    <source>
        <dbReference type="Proteomes" id="UP000236173"/>
    </source>
</evidence>
<sequence>MSLGWLGVLSIAVTAFLDAALVPISVQALLVGAALAYPQWAWMLVGVYALASAAGSCVGYSLGRYGLATPLLRRFPPEKVKQAQTQMRRYGPFIVALGGTTPLPFPLFTIAAGMFRVSLPLLLLAVSIGRGAKAVLFVFVSAHIGRPVLDQTVKHHSGLIIGVAVLVALVGTWLGWRSWQKKVASPLTGDGRLNDRRG</sequence>
<protein>
    <recommendedName>
        <fullName evidence="2">VTT domain-containing protein</fullName>
    </recommendedName>
</protein>
<dbReference type="EMBL" id="BEHT01000016">
    <property type="protein sequence ID" value="GBC98815.1"/>
    <property type="molecule type" value="Genomic_DNA"/>
</dbReference>
<dbReference type="GO" id="GO:0005886">
    <property type="term" value="C:plasma membrane"/>
    <property type="evidence" value="ECO:0007669"/>
    <property type="project" value="TreeGrafter"/>
</dbReference>
<dbReference type="Pfam" id="PF09335">
    <property type="entry name" value="VTT_dom"/>
    <property type="match status" value="1"/>
</dbReference>
<dbReference type="InterPro" id="IPR032816">
    <property type="entry name" value="VTT_dom"/>
</dbReference>
<keyword evidence="1" id="KW-0812">Transmembrane</keyword>
<keyword evidence="1" id="KW-0472">Membrane</keyword>
<feature type="transmembrane region" description="Helical" evidence="1">
    <location>
        <begin position="43"/>
        <end position="72"/>
    </location>
</feature>
<proteinExistence type="predicted"/>
<dbReference type="InterPro" id="IPR051311">
    <property type="entry name" value="DedA_domain"/>
</dbReference>
<comment type="caution">
    <text evidence="3">The sequence shown here is derived from an EMBL/GenBank/DDBJ whole genome shotgun (WGS) entry which is preliminary data.</text>
</comment>
<dbReference type="AlphaFoldDB" id="A0A2H5XCC7"/>
<keyword evidence="1" id="KW-1133">Transmembrane helix</keyword>
<dbReference type="Proteomes" id="UP000236173">
    <property type="component" value="Unassembled WGS sequence"/>
</dbReference>
<feature type="transmembrane region" description="Helical" evidence="1">
    <location>
        <begin position="121"/>
        <end position="145"/>
    </location>
</feature>
<evidence type="ECO:0000259" key="2">
    <source>
        <dbReference type="Pfam" id="PF09335"/>
    </source>
</evidence>
<dbReference type="PANTHER" id="PTHR42709">
    <property type="entry name" value="ALKALINE PHOSPHATASE LIKE PROTEIN"/>
    <property type="match status" value="1"/>
</dbReference>